<comment type="caution">
    <text evidence="6">The sequence shown here is derived from an EMBL/GenBank/DDBJ whole genome shotgun (WGS) entry which is preliminary data.</text>
</comment>
<dbReference type="Pfam" id="PF00072">
    <property type="entry name" value="Response_reg"/>
    <property type="match status" value="1"/>
</dbReference>
<dbReference type="PANTHER" id="PTHR44591:SF14">
    <property type="entry name" value="PROTEIN PILG"/>
    <property type="match status" value="1"/>
</dbReference>
<dbReference type="EMBL" id="AFOC01000038">
    <property type="protein sequence ID" value="EGV51424.1"/>
    <property type="molecule type" value="Genomic_DNA"/>
</dbReference>
<evidence type="ECO:0000256" key="3">
    <source>
        <dbReference type="PROSITE-ProRule" id="PRU00169"/>
    </source>
</evidence>
<dbReference type="AlphaFoldDB" id="G2DDA6"/>
<feature type="domain" description="Response regulatory" evidence="5">
    <location>
        <begin position="9"/>
        <end position="126"/>
    </location>
</feature>
<keyword evidence="4" id="KW-0472">Membrane</keyword>
<evidence type="ECO:0000259" key="5">
    <source>
        <dbReference type="PROSITE" id="PS50110"/>
    </source>
</evidence>
<dbReference type="PANTHER" id="PTHR44591">
    <property type="entry name" value="STRESS RESPONSE REGULATOR PROTEIN 1"/>
    <property type="match status" value="1"/>
</dbReference>
<reference evidence="6" key="1">
    <citation type="journal article" date="2011" name="ISME J.">
        <title>The endosymbionts of the deep-sea tubeworms Riftia pachyptila and Tevnia jerichonana share an identical physiology as revealed by proteogenomic analyses.</title>
        <authorList>
            <person name="Gardebrecht A."/>
            <person name="Markert S."/>
            <person name="Felbeck H."/>
            <person name="Thuermer A."/>
            <person name="Albrecht D."/>
            <person name="Wollherr A."/>
            <person name="Kabisch J."/>
            <person name="Lehmann R."/>
            <person name="Daniel R."/>
            <person name="Liesegang H."/>
            <person name="Hecker M."/>
            <person name="Sievert S.M."/>
            <person name="Schweder T."/>
        </authorList>
    </citation>
    <scope>NUCLEOTIDE SEQUENCE [LARGE SCALE GENOMIC DNA]</scope>
</reference>
<organism evidence="6 7">
    <name type="scientific">endosymbiont of Riftia pachyptila</name>
    <name type="common">vent Ph05</name>
    <dbReference type="NCBI Taxonomy" id="1048808"/>
    <lineage>
        <taxon>Bacteria</taxon>
        <taxon>Pseudomonadati</taxon>
        <taxon>Pseudomonadota</taxon>
        <taxon>Gammaproteobacteria</taxon>
        <taxon>sulfur-oxidizing symbionts</taxon>
    </lineage>
</organism>
<proteinExistence type="predicted"/>
<dbReference type="CDD" id="cd00156">
    <property type="entry name" value="REC"/>
    <property type="match status" value="1"/>
</dbReference>
<dbReference type="PROSITE" id="PS50110">
    <property type="entry name" value="RESPONSE_REGULATORY"/>
    <property type="match status" value="1"/>
</dbReference>
<dbReference type="InterPro" id="IPR011006">
    <property type="entry name" value="CheY-like_superfamily"/>
</dbReference>
<evidence type="ECO:0000256" key="2">
    <source>
        <dbReference type="ARBA" id="ARBA00023012"/>
    </source>
</evidence>
<keyword evidence="4" id="KW-0812">Transmembrane</keyword>
<sequence>MGVSILARQALLIDDSKSARIVLSRLLKKSGFENVTMAESGEQALEQLETITPDAIFVDYFMDGMDGLETIAAIKKIPRLTNIPVVMCTANEGKRYAEAAESHGAVGIMTKPPTREGLQEIIELVDQATEAASAVAATPVVEPVRELPRDSERVHGSFAISAEEVRSIARRATRQIAQEVVGDLAAQAVERSLKERPLDVNIDKLRDEIIEQVNRDVEAIVIKLNDRVVAEVIGTHFREQWAVFSEQIAAQLEVFKRGVTSQLPGREQLLEEVLRQVPDKGEMIEEIRSVAEGSIDAHAAETATRVAREVAKNTAAEVAEELFEQRFKTMPVSAVAAGGSGRRRLLMVGGGLFLVGLIAGFLLL</sequence>
<keyword evidence="7" id="KW-1185">Reference proteome</keyword>
<evidence type="ECO:0000256" key="1">
    <source>
        <dbReference type="ARBA" id="ARBA00022553"/>
    </source>
</evidence>
<keyword evidence="1 3" id="KW-0597">Phosphoprotein</keyword>
<accession>G2DDA6</accession>
<evidence type="ECO:0000313" key="6">
    <source>
        <dbReference type="EMBL" id="EGV51424.1"/>
    </source>
</evidence>
<dbReference type="Proteomes" id="UP000004491">
    <property type="component" value="Unassembled WGS sequence"/>
</dbReference>
<dbReference type="GO" id="GO:0000160">
    <property type="term" value="P:phosphorelay signal transduction system"/>
    <property type="evidence" value="ECO:0007669"/>
    <property type="project" value="UniProtKB-KW"/>
</dbReference>
<dbReference type="SMART" id="SM00448">
    <property type="entry name" value="REC"/>
    <property type="match status" value="1"/>
</dbReference>
<gene>
    <name evidence="6" type="ORF">Rifp1Sym_bk00270</name>
</gene>
<dbReference type="Gene3D" id="3.40.50.2300">
    <property type="match status" value="1"/>
</dbReference>
<keyword evidence="4" id="KW-1133">Transmembrane helix</keyword>
<dbReference type="SUPFAM" id="SSF52172">
    <property type="entry name" value="CheY-like"/>
    <property type="match status" value="1"/>
</dbReference>
<keyword evidence="2" id="KW-0902">Two-component regulatory system</keyword>
<dbReference type="InterPro" id="IPR050595">
    <property type="entry name" value="Bact_response_regulator"/>
</dbReference>
<protein>
    <submittedName>
        <fullName evidence="6">Response regulator receiver</fullName>
    </submittedName>
</protein>
<feature type="modified residue" description="4-aspartylphosphate" evidence="3">
    <location>
        <position position="59"/>
    </location>
</feature>
<name>G2DDA6_9GAMM</name>
<dbReference type="InterPro" id="IPR001789">
    <property type="entry name" value="Sig_transdc_resp-reg_receiver"/>
</dbReference>
<feature type="transmembrane region" description="Helical" evidence="4">
    <location>
        <begin position="345"/>
        <end position="363"/>
    </location>
</feature>
<evidence type="ECO:0000313" key="7">
    <source>
        <dbReference type="Proteomes" id="UP000004491"/>
    </source>
</evidence>
<evidence type="ECO:0000256" key="4">
    <source>
        <dbReference type="SAM" id="Phobius"/>
    </source>
</evidence>